<feature type="transmembrane region" description="Helical" evidence="13">
    <location>
        <begin position="1721"/>
        <end position="1743"/>
    </location>
</feature>
<evidence type="ECO:0000313" key="15">
    <source>
        <dbReference type="EMBL" id="CAD8121438.1"/>
    </source>
</evidence>
<evidence type="ECO:0000256" key="1">
    <source>
        <dbReference type="ARBA" id="ARBA00004141"/>
    </source>
</evidence>
<dbReference type="FunFam" id="1.20.120.350:FF:000082">
    <property type="entry name" value="Uncharacterized protein"/>
    <property type="match status" value="1"/>
</dbReference>
<feature type="transmembrane region" description="Helical" evidence="13">
    <location>
        <begin position="1319"/>
        <end position="1340"/>
    </location>
</feature>
<evidence type="ECO:0000259" key="14">
    <source>
        <dbReference type="Pfam" id="PF00520"/>
    </source>
</evidence>
<comment type="subcellular location">
    <subcellularLocation>
        <location evidence="1">Membrane</location>
        <topology evidence="1">Multi-pass membrane protein</topology>
    </subcellularLocation>
</comment>
<evidence type="ECO:0000256" key="11">
    <source>
        <dbReference type="ARBA" id="ARBA00023180"/>
    </source>
</evidence>
<name>A0A8S1R0P5_9CILI</name>
<feature type="transmembrane region" description="Helical" evidence="13">
    <location>
        <begin position="330"/>
        <end position="353"/>
    </location>
</feature>
<dbReference type="InterPro" id="IPR005821">
    <property type="entry name" value="Ion_trans_dom"/>
</dbReference>
<dbReference type="OrthoDB" id="431720at2759"/>
<protein>
    <recommendedName>
        <fullName evidence="14">Ion transport domain-containing protein</fullName>
    </recommendedName>
</protein>
<accession>A0A8S1R0P5</accession>
<dbReference type="FunFam" id="1.10.287.70:FF:000166">
    <property type="entry name" value="Voltage-gated Ca2+ channel, alpha subunit"/>
    <property type="match status" value="1"/>
</dbReference>
<dbReference type="PANTHER" id="PTHR45628:SF7">
    <property type="entry name" value="VOLTAGE-DEPENDENT CALCIUM CHANNEL TYPE A SUBUNIT ALPHA-1"/>
    <property type="match status" value="1"/>
</dbReference>
<feature type="domain" description="Ion transport" evidence="14">
    <location>
        <begin position="210"/>
        <end position="465"/>
    </location>
</feature>
<feature type="transmembrane region" description="Helical" evidence="13">
    <location>
        <begin position="268"/>
        <end position="289"/>
    </location>
</feature>
<feature type="transmembrane region" description="Helical" evidence="13">
    <location>
        <begin position="1629"/>
        <end position="1654"/>
    </location>
</feature>
<dbReference type="PANTHER" id="PTHR45628">
    <property type="entry name" value="VOLTAGE-DEPENDENT CALCIUM CHANNEL TYPE A SUBUNIT ALPHA-1"/>
    <property type="match status" value="1"/>
</dbReference>
<evidence type="ECO:0000313" key="16">
    <source>
        <dbReference type="Proteomes" id="UP000692954"/>
    </source>
</evidence>
<dbReference type="FunFam" id="1.10.287.70:FF:000309">
    <property type="entry name" value="Uncharacterized protein"/>
    <property type="match status" value="1"/>
</dbReference>
<keyword evidence="2" id="KW-0813">Transport</keyword>
<comment type="caution">
    <text evidence="15">The sequence shown here is derived from an EMBL/GenBank/DDBJ whole genome shotgun (WGS) entry which is preliminary data.</text>
</comment>
<dbReference type="EMBL" id="CAJJDN010000132">
    <property type="protein sequence ID" value="CAD8121438.1"/>
    <property type="molecule type" value="Genomic_DNA"/>
</dbReference>
<evidence type="ECO:0000256" key="9">
    <source>
        <dbReference type="ARBA" id="ARBA00023065"/>
    </source>
</evidence>
<evidence type="ECO:0000256" key="2">
    <source>
        <dbReference type="ARBA" id="ARBA00022448"/>
    </source>
</evidence>
<feature type="transmembrane region" description="Helical" evidence="13">
    <location>
        <begin position="1252"/>
        <end position="1273"/>
    </location>
</feature>
<feature type="transmembrane region" description="Helical" evidence="13">
    <location>
        <begin position="1565"/>
        <end position="1585"/>
    </location>
</feature>
<feature type="transmembrane region" description="Helical" evidence="13">
    <location>
        <begin position="1049"/>
        <end position="1073"/>
    </location>
</feature>
<dbReference type="FunFam" id="1.10.287.70:FF:000117">
    <property type="entry name" value="Voltage-gated Ca2+ channel, alpha subunit"/>
    <property type="match status" value="1"/>
</dbReference>
<feature type="transmembrane region" description="Helical" evidence="13">
    <location>
        <begin position="1190"/>
        <end position="1211"/>
    </location>
</feature>
<keyword evidence="6" id="KW-0106">Calcium</keyword>
<feature type="transmembrane region" description="Helical" evidence="13">
    <location>
        <begin position="1597"/>
        <end position="1617"/>
    </location>
</feature>
<evidence type="ECO:0000256" key="6">
    <source>
        <dbReference type="ARBA" id="ARBA00022837"/>
    </source>
</evidence>
<dbReference type="InterPro" id="IPR050599">
    <property type="entry name" value="VDCC_alpha-1_subunit"/>
</dbReference>
<keyword evidence="12" id="KW-0407">Ion channel</keyword>
<keyword evidence="10 13" id="KW-0472">Membrane</keyword>
<keyword evidence="7" id="KW-0851">Voltage-gated channel</keyword>
<feature type="transmembrane region" description="Helical" evidence="13">
    <location>
        <begin position="1537"/>
        <end position="1558"/>
    </location>
</feature>
<evidence type="ECO:0000256" key="13">
    <source>
        <dbReference type="SAM" id="Phobius"/>
    </source>
</evidence>
<feature type="transmembrane region" description="Helical" evidence="13">
    <location>
        <begin position="1223"/>
        <end position="1243"/>
    </location>
</feature>
<dbReference type="Proteomes" id="UP000692954">
    <property type="component" value="Unassembled WGS sequence"/>
</dbReference>
<evidence type="ECO:0000256" key="7">
    <source>
        <dbReference type="ARBA" id="ARBA00022882"/>
    </source>
</evidence>
<feature type="domain" description="Ion transport" evidence="14">
    <location>
        <begin position="1499"/>
        <end position="1748"/>
    </location>
</feature>
<feature type="transmembrane region" description="Helical" evidence="13">
    <location>
        <begin position="977"/>
        <end position="1000"/>
    </location>
</feature>
<reference evidence="15" key="1">
    <citation type="submission" date="2021-01" db="EMBL/GenBank/DDBJ databases">
        <authorList>
            <consortium name="Genoscope - CEA"/>
            <person name="William W."/>
        </authorList>
    </citation>
    <scope>NUCLEOTIDE SEQUENCE</scope>
</reference>
<dbReference type="GO" id="GO:0008331">
    <property type="term" value="F:high voltage-gated calcium channel activity"/>
    <property type="evidence" value="ECO:0007669"/>
    <property type="project" value="TreeGrafter"/>
</dbReference>
<evidence type="ECO:0000256" key="10">
    <source>
        <dbReference type="ARBA" id="ARBA00023136"/>
    </source>
</evidence>
<gene>
    <name evidence="15" type="ORF">PSON_ATCC_30995.1.T1320089</name>
</gene>
<dbReference type="FunFam" id="1.20.120.350:FF:000087">
    <property type="entry name" value="Uncharacterized protein"/>
    <property type="match status" value="1"/>
</dbReference>
<keyword evidence="4" id="KW-0107">Calcium channel</keyword>
<feature type="domain" description="Ion transport" evidence="14">
    <location>
        <begin position="1198"/>
        <end position="1447"/>
    </location>
</feature>
<dbReference type="FunFam" id="1.10.287.70:FF:000162">
    <property type="entry name" value="Voltage-gated Ca2+ channel, alpha subunit"/>
    <property type="match status" value="1"/>
</dbReference>
<keyword evidence="11" id="KW-0325">Glycoprotein</keyword>
<dbReference type="Pfam" id="PF00520">
    <property type="entry name" value="Ion_trans"/>
    <property type="match status" value="4"/>
</dbReference>
<feature type="transmembrane region" description="Helical" evidence="13">
    <location>
        <begin position="1420"/>
        <end position="1446"/>
    </location>
</feature>
<sequence>MRHERNRSENSNVIKIKQRKSEEVQVFNQINQSDRMNSNNSQLKQSINMSERSSYLGLENRLLGQDSISDREQLQNRVSQEGFQNNLEDEQPIPLIQLIEHELRDRCKVDTTKQMKCQGDLNEFQTKTEIERIDYDVDQDIIRKHTKHLQRDYRIDPYYIKLVELHGYQRIKHELEHYNDAYPLLTLRKTIVYLSFMIPILAKTIVNSIWFELSMTVLILFNIVLYIIVKTEHREDTDQIEQIITILFFTEIGLRIISQGFLFSKNAYFVNFSNLFDFSIVLLSALNLYRPDIVIIDLSPLRIITLLQYLGDIFDGLRVMLTALRQSIKYILEALAIVGLFSLFFALAGLYLFQGLFNYRCLPLNEDPGDSWIQCNVDQCPEQMICSYVPYTVKVPTSFNNIIYSYGQILRTITMDDWSWVMFYTIRIFSPWVWIYYLLIIFVGGFFGFNLVIAVLKTHYAEAAEEFSHQQEQLEINQQLLESLNYNQNQIRDTTNIFDLALLKDIGFYSAFQQYYKLLSSNKHISSYRLQDSQNKNSTQPRLLSAKQRNNNDTNMNFIHQLILFLRRLTLKNILLTKFSKLTKQQELINLKNYTENEDYLKILEDLMKFDFAQLSKQLNPNQYQKYSSLEDVIPSFTNTLNLKEHFDDKVIDFNKYTYSFQYAIPLSNSFHDQIFKSNNISSSFKYPIKKSFRAQKRIVQEICSQNSTTRKPCIRMEKKKYQGITKKKDKPKNTNSFVQKKGDVIISLFIQGQYQNYDEILFKLKQKIQKEKVKYYCPEQEYKNIRIKDMKNKLISDLNWSGNDVIESKYSSINFRSLLISMNKVDLVIWVRGIFGKILIIRKYVSRMVCSKITEIALDLLILINFTFLSLYGIVDSSIISQVEDVTTIILSMETFIRYCSISLKELSNNNESILQTMIVILNLIEFTMSDYMNYLTEQNLRLIRGTKCILFYRCLKYNSMAVTIGHIASTTFKQYIYLTFLMFIVIFLYALVGMEVYAGRFDQNDVLGQLHSYNNVLKSFMTVFNIMTNDDWYGVFVLGTDINETFAVVYSYSMVIILNYLTYGLVLAILLDGFGKYLDRQIFSEIEENEVSKIITQNTDQLETQHTQQLSEINNLKSLPNIQLQKSNTKQKIALIQHLINSIRQIYQKIQDEKPDLYNGVSCEQSLFFFDKTNHLRKLCMLLARSRFYILINDLSLVSSIVIFIIQTYNDYEQDKETYPQVAQFYINLILATDYAINVIAKGLFIDNGAYFNSVWQILDVIYITTFFIQYDTKDYVKPIFEILLYTGYFRPFNLLNRITLLNVLSSALYKSLVDILNVLLTLFSVWIIFGVYGIILYERQFGFCEDKMQFRVSYQECIEQNRTWVNFKHNFDNITMAIPTLFTVSTFDGWGEMLQIAQNSDYQNIGPLPFNSYIHTYVFFISFCFVGSMFFLSLFTGVLFSNLKLNQRKIEKKDFNQNQKEFIEIADIITKDIPVFSTPPDNVIRRFASIIMNDNIMQTIFFIILLLDVVNNILFHSEMTTSYLVIINYIHHGFSIVIIIWGLIQYLALGLLRFFDNYWRQFLFILIFFAIVDLVADLEYGWVEIYFKSSPLTAYFRLYRICFVLRSLRLILIFQGLINIQRLMRVMVYALPFLAKIFFILIDTMLVFALFGCQLYGQLDSGQVMDEQINFHNIAQAMLTLFKCASGDDWRTIMTDTMHHNPNCSNDPQYCGSTYSQIYFFLFMLLSNYVFLNLFVLGLIEQFESFFQVQNSIIQTYVENEDRIKTIWCKYSPETQGKAMHYKFLCRFLMDLGAPLGRGKEENLWDAAKQASAFKLKCDHRGYIQYNQLIYELFRTCFQEDVFKTGSKNGIKQIKQYNKEMQMKFMNYRRNLFIKRSNICLVDLRTNFNILHDYLNVLIAFKAWESHSKKLIKRVNCKNREYSENMESSKEQQDDQVLQQCQNTIINDINQVRNSIQINDTDRFQPMITDENQTKHLLTSLSQESMQAPQLPCYNHQKPQYSKNLFIYQPKRS</sequence>
<feature type="transmembrane region" description="Helical" evidence="13">
    <location>
        <begin position="434"/>
        <end position="456"/>
    </location>
</feature>
<evidence type="ECO:0000256" key="3">
    <source>
        <dbReference type="ARBA" id="ARBA00022568"/>
    </source>
</evidence>
<evidence type="ECO:0000256" key="4">
    <source>
        <dbReference type="ARBA" id="ARBA00022673"/>
    </source>
</evidence>
<keyword evidence="16" id="KW-1185">Reference proteome</keyword>
<proteinExistence type="predicted"/>
<evidence type="ECO:0000256" key="5">
    <source>
        <dbReference type="ARBA" id="ARBA00022692"/>
    </source>
</evidence>
<feature type="domain" description="Ion transport" evidence="14">
    <location>
        <begin position="854"/>
        <end position="1078"/>
    </location>
</feature>
<feature type="transmembrane region" description="Helical" evidence="13">
    <location>
        <begin position="857"/>
        <end position="876"/>
    </location>
</feature>
<feature type="transmembrane region" description="Helical" evidence="13">
    <location>
        <begin position="208"/>
        <end position="228"/>
    </location>
</feature>
<feature type="transmembrane region" description="Helical" evidence="13">
    <location>
        <begin position="1498"/>
        <end position="1517"/>
    </location>
</feature>
<keyword evidence="9" id="KW-0406">Ion transport</keyword>
<feature type="transmembrane region" description="Helical" evidence="13">
    <location>
        <begin position="914"/>
        <end position="931"/>
    </location>
</feature>
<dbReference type="GO" id="GO:0005891">
    <property type="term" value="C:voltage-gated calcium channel complex"/>
    <property type="evidence" value="ECO:0007669"/>
    <property type="project" value="TreeGrafter"/>
</dbReference>
<evidence type="ECO:0000256" key="8">
    <source>
        <dbReference type="ARBA" id="ARBA00022989"/>
    </source>
</evidence>
<dbReference type="FunFam" id="1.20.120.350:FF:000093">
    <property type="entry name" value="Uncharacterized protein"/>
    <property type="match status" value="1"/>
</dbReference>
<keyword evidence="5 13" id="KW-0812">Transmembrane</keyword>
<keyword evidence="8 13" id="KW-1133">Transmembrane helix</keyword>
<organism evidence="15 16">
    <name type="scientific">Paramecium sonneborni</name>
    <dbReference type="NCBI Taxonomy" id="65129"/>
    <lineage>
        <taxon>Eukaryota</taxon>
        <taxon>Sar</taxon>
        <taxon>Alveolata</taxon>
        <taxon>Ciliophora</taxon>
        <taxon>Intramacronucleata</taxon>
        <taxon>Oligohymenophorea</taxon>
        <taxon>Peniculida</taxon>
        <taxon>Parameciidae</taxon>
        <taxon>Paramecium</taxon>
    </lineage>
</organism>
<keyword evidence="3" id="KW-0109">Calcium transport</keyword>
<dbReference type="GO" id="GO:0098703">
    <property type="term" value="P:calcium ion import across plasma membrane"/>
    <property type="evidence" value="ECO:0007669"/>
    <property type="project" value="TreeGrafter"/>
</dbReference>
<evidence type="ECO:0000256" key="12">
    <source>
        <dbReference type="ARBA" id="ARBA00023303"/>
    </source>
</evidence>